<protein>
    <submittedName>
        <fullName evidence="1">Uncharacterized protein</fullName>
    </submittedName>
</protein>
<evidence type="ECO:0000313" key="1">
    <source>
        <dbReference type="EMBL" id="EPX90701.1"/>
    </source>
</evidence>
<reference evidence="1 2" key="1">
    <citation type="journal article" date="2014" name="J. Clin. Microbiol.">
        <title>Characterization of Streptococcus tigurinus Small-Colony Variants Causing Prosthetic Joint Infection by Comparative Whole-Genome Analyses.</title>
        <authorList>
            <person name="Zbinden A."/>
            <person name="Quiblier C."/>
            <person name="Hernandez D."/>
            <person name="Herzog K."/>
            <person name="Bodler P."/>
            <person name="Senn M.M."/>
            <person name="Gizard Y."/>
            <person name="Schrenzel J."/>
            <person name="Francois P."/>
        </authorList>
    </citation>
    <scope>NUCLEOTIDE SEQUENCE [LARGE SCALE GENOMIC DNA]</scope>
    <source>
        <strain evidence="1 2">2426</strain>
    </source>
</reference>
<dbReference type="EMBL" id="ASXA01000002">
    <property type="protein sequence ID" value="EPX90701.1"/>
    <property type="molecule type" value="Genomic_DNA"/>
</dbReference>
<organism evidence="1 2">
    <name type="scientific">Streptococcus oralis subsp. tigurinus 2426</name>
    <dbReference type="NCBI Taxonomy" id="1333865"/>
    <lineage>
        <taxon>Bacteria</taxon>
        <taxon>Bacillati</taxon>
        <taxon>Bacillota</taxon>
        <taxon>Bacilli</taxon>
        <taxon>Lactobacillales</taxon>
        <taxon>Streptococcaceae</taxon>
        <taxon>Streptococcus</taxon>
    </lineage>
</organism>
<sequence length="69" mass="7940">MDLNLLEEDFISGPKFPHFSDGVLLEMLDSHLKKRVQKIYSVPIYHYQVQGINFGIDILTVAIPIIKKI</sequence>
<dbReference type="PATRIC" id="fig|1333865.3.peg.1092"/>
<evidence type="ECO:0000313" key="2">
    <source>
        <dbReference type="Proteomes" id="UP000015340"/>
    </source>
</evidence>
<accession>S9RAI7</accession>
<proteinExistence type="predicted"/>
<dbReference type="AlphaFoldDB" id="S9RAI7"/>
<gene>
    <name evidence="1" type="ORF">L698_05475</name>
</gene>
<comment type="caution">
    <text evidence="1">The sequence shown here is derived from an EMBL/GenBank/DDBJ whole genome shotgun (WGS) entry which is preliminary data.</text>
</comment>
<dbReference type="Proteomes" id="UP000015340">
    <property type="component" value="Unassembled WGS sequence"/>
</dbReference>
<name>S9RAI7_STROR</name>